<accession>A0ABQ9VJ86</accession>
<protein>
    <submittedName>
        <fullName evidence="1">Uncharacterized protein</fullName>
    </submittedName>
</protein>
<sequence>EEGAWLCSPLHRASPLENMWHQDGLYQERRQTQSGFFQMPCPDVWLPLQQVQPPRPPPKGVT</sequence>
<evidence type="ECO:0000313" key="2">
    <source>
        <dbReference type="Proteomes" id="UP001266305"/>
    </source>
</evidence>
<dbReference type="Proteomes" id="UP001266305">
    <property type="component" value="Unassembled WGS sequence"/>
</dbReference>
<comment type="caution">
    <text evidence="1">The sequence shown here is derived from an EMBL/GenBank/DDBJ whole genome shotgun (WGS) entry which is preliminary data.</text>
</comment>
<proteinExistence type="predicted"/>
<keyword evidence="2" id="KW-1185">Reference proteome</keyword>
<name>A0ABQ9VJ86_SAGOE</name>
<feature type="non-terminal residue" evidence="1">
    <location>
        <position position="1"/>
    </location>
</feature>
<reference evidence="1 2" key="1">
    <citation type="submission" date="2023-05" db="EMBL/GenBank/DDBJ databases">
        <title>B98-5 Cell Line De Novo Hybrid Assembly: An Optical Mapping Approach.</title>
        <authorList>
            <person name="Kananen K."/>
            <person name="Auerbach J.A."/>
            <person name="Kautto E."/>
            <person name="Blachly J.S."/>
        </authorList>
    </citation>
    <scope>NUCLEOTIDE SEQUENCE [LARGE SCALE GENOMIC DNA]</scope>
    <source>
        <strain evidence="1">B95-8</strain>
        <tissue evidence="1">Cell line</tissue>
    </source>
</reference>
<gene>
    <name evidence="1" type="ORF">P7K49_009185</name>
</gene>
<evidence type="ECO:0000313" key="1">
    <source>
        <dbReference type="EMBL" id="KAK2109439.1"/>
    </source>
</evidence>
<dbReference type="EMBL" id="JASSZA010000005">
    <property type="protein sequence ID" value="KAK2109439.1"/>
    <property type="molecule type" value="Genomic_DNA"/>
</dbReference>
<organism evidence="1 2">
    <name type="scientific">Saguinus oedipus</name>
    <name type="common">Cotton-top tamarin</name>
    <name type="synonym">Oedipomidas oedipus</name>
    <dbReference type="NCBI Taxonomy" id="9490"/>
    <lineage>
        <taxon>Eukaryota</taxon>
        <taxon>Metazoa</taxon>
        <taxon>Chordata</taxon>
        <taxon>Craniata</taxon>
        <taxon>Vertebrata</taxon>
        <taxon>Euteleostomi</taxon>
        <taxon>Mammalia</taxon>
        <taxon>Eutheria</taxon>
        <taxon>Euarchontoglires</taxon>
        <taxon>Primates</taxon>
        <taxon>Haplorrhini</taxon>
        <taxon>Platyrrhini</taxon>
        <taxon>Cebidae</taxon>
        <taxon>Callitrichinae</taxon>
        <taxon>Saguinus</taxon>
    </lineage>
</organism>